<organism evidence="1 2">
    <name type="scientific">Gluconobacter oxydans</name>
    <name type="common">Gluconobacter suboxydans</name>
    <dbReference type="NCBI Taxonomy" id="442"/>
    <lineage>
        <taxon>Bacteria</taxon>
        <taxon>Pseudomonadati</taxon>
        <taxon>Pseudomonadota</taxon>
        <taxon>Alphaproteobacteria</taxon>
        <taxon>Acetobacterales</taxon>
        <taxon>Acetobacteraceae</taxon>
        <taxon>Gluconobacter</taxon>
    </lineage>
</organism>
<reference evidence="1" key="1">
    <citation type="submission" date="2020-04" db="EMBL/GenBank/DDBJ databases">
        <authorList>
            <person name="Sombolestani A."/>
        </authorList>
    </citation>
    <scope>NUCLEOTIDE SEQUENCE</scope>
    <source>
        <strain evidence="1">LMG1408</strain>
    </source>
</reference>
<comment type="caution">
    <text evidence="1">The sequence shown here is derived from an EMBL/GenBank/DDBJ whole genome shotgun (WGS) entry which is preliminary data.</text>
</comment>
<dbReference type="PROSITE" id="PS51318">
    <property type="entry name" value="TAT"/>
    <property type="match status" value="1"/>
</dbReference>
<evidence type="ECO:0000313" key="1">
    <source>
        <dbReference type="EMBL" id="MBF0856130.1"/>
    </source>
</evidence>
<dbReference type="EMBL" id="JABCQL010000008">
    <property type="protein sequence ID" value="MBF0856130.1"/>
    <property type="molecule type" value="Genomic_DNA"/>
</dbReference>
<gene>
    <name evidence="1" type="ORF">HKD20_06290</name>
</gene>
<dbReference type="Gene3D" id="3.40.190.150">
    <property type="entry name" value="Bordetella uptake gene, domain 1"/>
    <property type="match status" value="1"/>
</dbReference>
<name>A0AB35AMF7_GLUOY</name>
<accession>A0AB35AMF7</accession>
<dbReference type="Gene3D" id="3.40.190.10">
    <property type="entry name" value="Periplasmic binding protein-like II"/>
    <property type="match status" value="1"/>
</dbReference>
<protein>
    <recommendedName>
        <fullName evidence="3">ABC transporter substrate-binding protein</fullName>
    </recommendedName>
</protein>
<evidence type="ECO:0000313" key="2">
    <source>
        <dbReference type="Proteomes" id="UP000603665"/>
    </source>
</evidence>
<sequence>MAVRLTRRAALKGLAALTGAAPFLNIPARAGTLTDVQLLLGGTLASTPGQFAELATGPLSHALGLETPLELTPDIGQDGVRAANLFDANSAPDGNTALALPGATLLASLTGDSRVHYDFGRWIPVLVASTTTVVIARAELHKTLRSRLTGFFHDHPVRLAVSHIGGPELNALMGLSLLGLRPIPVPGYVDSSNALTALHEGTVDAVQISPYTLDRPLDDVLANLPEGTGAIYYAGDLTDTHATTIPIFMEAYQQARHRPPEGPFYHAWQAVSAAADTAMAVALPMLTPPEIVTQWSHACSAVGADSGIRRWADLHHFKLATGENAAPFLSRTVPDLGATLALRRWLAVNIPRWREGQETRHL</sequence>
<evidence type="ECO:0008006" key="3">
    <source>
        <dbReference type="Google" id="ProtNLM"/>
    </source>
</evidence>
<dbReference type="Proteomes" id="UP000603665">
    <property type="component" value="Unassembled WGS sequence"/>
</dbReference>
<dbReference type="InterPro" id="IPR042100">
    <property type="entry name" value="Bug_dom1"/>
</dbReference>
<dbReference type="InterPro" id="IPR006311">
    <property type="entry name" value="TAT_signal"/>
</dbReference>
<proteinExistence type="predicted"/>
<reference evidence="1" key="2">
    <citation type="submission" date="2023-10" db="EMBL/GenBank/DDBJ databases">
        <title>Description of novel Gluconobacter species.</title>
        <authorList>
            <person name="Cleenwerck I."/>
            <person name="Cnockaert M."/>
            <person name="Borremans W."/>
            <person name="Wieme A.D."/>
            <person name="De Vuyst L."/>
            <person name="Vandamme P."/>
        </authorList>
    </citation>
    <scope>NUCLEOTIDE SEQUENCE</scope>
    <source>
        <strain evidence="1">LMG1408</strain>
    </source>
</reference>
<dbReference type="AlphaFoldDB" id="A0AB35AMF7"/>